<protein>
    <submittedName>
        <fullName evidence="8">Glycosyltransferase</fullName>
        <ecNumber evidence="8">2.4.-.-</ecNumber>
    </submittedName>
</protein>
<evidence type="ECO:0000256" key="4">
    <source>
        <dbReference type="ARBA" id="ARBA00022679"/>
    </source>
</evidence>
<name>A0ABS9BLV6_9BACT</name>
<dbReference type="InterPro" id="IPR036412">
    <property type="entry name" value="HAD-like_sf"/>
</dbReference>
<keyword evidence="5" id="KW-0460">Magnesium</keyword>
<evidence type="ECO:0000313" key="9">
    <source>
        <dbReference type="Proteomes" id="UP001200145"/>
    </source>
</evidence>
<dbReference type="GO" id="GO:0016757">
    <property type="term" value="F:glycosyltransferase activity"/>
    <property type="evidence" value="ECO:0007669"/>
    <property type="project" value="UniProtKB-KW"/>
</dbReference>
<comment type="caution">
    <text evidence="8">The sequence shown here is derived from an EMBL/GenBank/DDBJ whole genome shotgun (WGS) entry which is preliminary data.</text>
</comment>
<dbReference type="SUPFAM" id="SSF56784">
    <property type="entry name" value="HAD-like"/>
    <property type="match status" value="1"/>
</dbReference>
<dbReference type="RefSeq" id="WP_234867028.1">
    <property type="nucleotide sequence ID" value="NZ_JAKEVY010000004.1"/>
</dbReference>
<evidence type="ECO:0000259" key="7">
    <source>
        <dbReference type="Pfam" id="PF00535"/>
    </source>
</evidence>
<evidence type="ECO:0000256" key="5">
    <source>
        <dbReference type="ARBA" id="ARBA00022842"/>
    </source>
</evidence>
<keyword evidence="6" id="KW-1133">Transmembrane helix</keyword>
<evidence type="ECO:0000256" key="1">
    <source>
        <dbReference type="ARBA" id="ARBA00001946"/>
    </source>
</evidence>
<keyword evidence="9" id="KW-1185">Reference proteome</keyword>
<evidence type="ECO:0000256" key="3">
    <source>
        <dbReference type="ARBA" id="ARBA00022676"/>
    </source>
</evidence>
<accession>A0ABS9BLV6</accession>
<feature type="domain" description="Glycosyltransferase 2-like" evidence="7">
    <location>
        <begin position="3"/>
        <end position="113"/>
    </location>
</feature>
<dbReference type="InterPro" id="IPR050256">
    <property type="entry name" value="Glycosyltransferase_2"/>
</dbReference>
<keyword evidence="6" id="KW-0472">Membrane</keyword>
<reference evidence="8 9" key="1">
    <citation type="submission" date="2022-01" db="EMBL/GenBank/DDBJ databases">
        <title>Flavihumibacter sp. nov., isolated from sediment of a river.</title>
        <authorList>
            <person name="Liu H."/>
        </authorList>
    </citation>
    <scope>NUCLEOTIDE SEQUENCE [LARGE SCALE GENOMIC DNA]</scope>
    <source>
        <strain evidence="8 9">RY-1</strain>
    </source>
</reference>
<dbReference type="CDD" id="cd04179">
    <property type="entry name" value="DPM_DPG-synthase_like"/>
    <property type="match status" value="1"/>
</dbReference>
<dbReference type="InterPro" id="IPR001173">
    <property type="entry name" value="Glyco_trans_2-like"/>
</dbReference>
<dbReference type="Proteomes" id="UP001200145">
    <property type="component" value="Unassembled WGS sequence"/>
</dbReference>
<evidence type="ECO:0000313" key="8">
    <source>
        <dbReference type="EMBL" id="MCF1716077.1"/>
    </source>
</evidence>
<proteinExistence type="inferred from homology"/>
<keyword evidence="3 8" id="KW-0328">Glycosyltransferase</keyword>
<keyword evidence="6" id="KW-0812">Transmembrane</keyword>
<dbReference type="InterPro" id="IPR029044">
    <property type="entry name" value="Nucleotide-diphossugar_trans"/>
</dbReference>
<dbReference type="EMBL" id="JAKEVY010000004">
    <property type="protein sequence ID" value="MCF1716077.1"/>
    <property type="molecule type" value="Genomic_DNA"/>
</dbReference>
<dbReference type="Gene3D" id="3.40.50.1000">
    <property type="entry name" value="HAD superfamily/HAD-like"/>
    <property type="match status" value="1"/>
</dbReference>
<dbReference type="EC" id="2.4.-.-" evidence="8"/>
<sequence>MVSVVIPVLNEGATIRKVIKTIRKTSLPHEIIVVDDNSTDNTIAEALKESVRIVTSSQRGKGLSMREGLLASKYDTILYLDGDITTYPPNIVDLLAAPILEGRADFVKSCFTRQAGRVTQLVAKPLLSILFPELSHLDQPLSGMIAAKKELLLQVGFEKDYGVDIGLLIDVHKLGARIEEVNIGRVQNAMQSLEQLGKMSKQVSRTILQKASAEGLQSLATIGEINIISRQLENSVLESVDQIDKMVLLEMDGVVLDGRYLAAVSQQLGLTEELLPIVSSASPAHEKLQSIAAQFKGVSMPELLEIADDIPLVKGITQVISELKKKGYKIGLVSELFTCVASHIKNKLGIDFVLSNELLLQDGIITGELEIAPFFLDGEQYGKEHLFAHIHDRYQLPAANIIYVSASRRDHPCLQKAGIGYFFQSEDLTDLLELIPGLKNQSSWQGLPNPSRPATLVLPGLFAAALGFLVYSSWSWARKNPPVTAGC</sequence>
<evidence type="ECO:0000256" key="6">
    <source>
        <dbReference type="SAM" id="Phobius"/>
    </source>
</evidence>
<dbReference type="PANTHER" id="PTHR48090:SF10">
    <property type="entry name" value="GLUCOSYL-3-PHOSPHOGLYCERATE SYNTHASE"/>
    <property type="match status" value="1"/>
</dbReference>
<comment type="similarity">
    <text evidence="2">Belongs to the glycosyltransferase 2 family.</text>
</comment>
<dbReference type="Pfam" id="PF00535">
    <property type="entry name" value="Glycos_transf_2"/>
    <property type="match status" value="1"/>
</dbReference>
<feature type="transmembrane region" description="Helical" evidence="6">
    <location>
        <begin position="456"/>
        <end position="474"/>
    </location>
</feature>
<dbReference type="PANTHER" id="PTHR48090">
    <property type="entry name" value="UNDECAPRENYL-PHOSPHATE 4-DEOXY-4-FORMAMIDO-L-ARABINOSE TRANSFERASE-RELATED"/>
    <property type="match status" value="1"/>
</dbReference>
<dbReference type="Gene3D" id="3.90.550.10">
    <property type="entry name" value="Spore Coat Polysaccharide Biosynthesis Protein SpsA, Chain A"/>
    <property type="match status" value="1"/>
</dbReference>
<comment type="cofactor">
    <cofactor evidence="1">
        <name>Mg(2+)</name>
        <dbReference type="ChEBI" id="CHEBI:18420"/>
    </cofactor>
</comment>
<dbReference type="InterPro" id="IPR023214">
    <property type="entry name" value="HAD_sf"/>
</dbReference>
<gene>
    <name evidence="8" type="ORF">L0U88_15660</name>
</gene>
<dbReference type="SUPFAM" id="SSF53448">
    <property type="entry name" value="Nucleotide-diphospho-sugar transferases"/>
    <property type="match status" value="1"/>
</dbReference>
<evidence type="ECO:0000256" key="2">
    <source>
        <dbReference type="ARBA" id="ARBA00006739"/>
    </source>
</evidence>
<keyword evidence="4 8" id="KW-0808">Transferase</keyword>
<dbReference type="Pfam" id="PF12710">
    <property type="entry name" value="HAD"/>
    <property type="match status" value="1"/>
</dbReference>
<organism evidence="8 9">
    <name type="scientific">Flavihumibacter fluminis</name>
    <dbReference type="NCBI Taxonomy" id="2909236"/>
    <lineage>
        <taxon>Bacteria</taxon>
        <taxon>Pseudomonadati</taxon>
        <taxon>Bacteroidota</taxon>
        <taxon>Chitinophagia</taxon>
        <taxon>Chitinophagales</taxon>
        <taxon>Chitinophagaceae</taxon>
        <taxon>Flavihumibacter</taxon>
    </lineage>
</organism>